<proteinExistence type="predicted"/>
<evidence type="ECO:0000313" key="2">
    <source>
        <dbReference type="Proteomes" id="UP000247634"/>
    </source>
</evidence>
<keyword evidence="2" id="KW-1185">Reference proteome</keyword>
<sequence length="233" mass="25403">MTITSPAPAPARTPADWELAERVSRHMQTHFPDTTAAASWTVARDERDNTAVVVAGPGDDPTMPGGSYGIHAYRWLCSLRDAGFTAEPRTDMEVFGRPDEQAPGGRARWLHITAWDETAIRPERSIVGLVNELCQKIGLLPQHFVQLDPSAHPPVDAAFGAAVRADTARFAYHPDGGMTVAVYQGETGYPVSTGQVPAWLREIGEAHREHASPFGTWCHLRDTADEQRRGAAS</sequence>
<dbReference type="KEGG" id="sact:DMT42_09975"/>
<organism evidence="1 2">
    <name type="scientific">Streptomyces actuosus</name>
    <dbReference type="NCBI Taxonomy" id="1885"/>
    <lineage>
        <taxon>Bacteria</taxon>
        <taxon>Bacillati</taxon>
        <taxon>Actinomycetota</taxon>
        <taxon>Actinomycetes</taxon>
        <taxon>Kitasatosporales</taxon>
        <taxon>Streptomycetaceae</taxon>
        <taxon>Streptomyces</taxon>
    </lineage>
</organism>
<gene>
    <name evidence="1" type="ORF">DMT42_09975</name>
</gene>
<evidence type="ECO:0000313" key="1">
    <source>
        <dbReference type="EMBL" id="AWT42610.1"/>
    </source>
</evidence>
<dbReference type="Proteomes" id="UP000247634">
    <property type="component" value="Chromosome"/>
</dbReference>
<dbReference type="AlphaFoldDB" id="A0A2U9NZ35"/>
<accession>A0A2U9NZ35</accession>
<name>A0A2U9NZ35_STRAS</name>
<reference evidence="1 2" key="1">
    <citation type="submission" date="2018-06" db="EMBL/GenBank/DDBJ databases">
        <title>The complete genome sequence of a nosiheptide producer Streptomyces actuosus ATCC 25421: deducing the ability of producing a new class III lantibiotics.</title>
        <authorList>
            <person name="Liu W."/>
            <person name="Sun F."/>
            <person name="Hu Y."/>
        </authorList>
    </citation>
    <scope>NUCLEOTIDE SEQUENCE [LARGE SCALE GENOMIC DNA]</scope>
    <source>
        <strain evidence="1 2">ATCC 25421</strain>
    </source>
</reference>
<dbReference type="EMBL" id="CP029788">
    <property type="protein sequence ID" value="AWT42610.1"/>
    <property type="molecule type" value="Genomic_DNA"/>
</dbReference>
<dbReference type="RefSeq" id="WP_110627533.1">
    <property type="nucleotide sequence ID" value="NZ_CP029788.1"/>
</dbReference>
<protein>
    <submittedName>
        <fullName evidence="1">Uncharacterized protein</fullName>
    </submittedName>
</protein>